<dbReference type="Gene3D" id="2.40.37.20">
    <property type="entry name" value="D-serine dehydratase-like domain"/>
    <property type="match status" value="1"/>
</dbReference>
<accession>F8GUN2</accession>
<organism evidence="4 5">
    <name type="scientific">Cupriavidus necator (strain ATCC 43291 / DSM 13513 / CCUG 52238 / LMG 8453 / N-1)</name>
    <name type="common">Ralstonia eutropha</name>
    <dbReference type="NCBI Taxonomy" id="1042878"/>
    <lineage>
        <taxon>Bacteria</taxon>
        <taxon>Pseudomonadati</taxon>
        <taxon>Pseudomonadota</taxon>
        <taxon>Betaproteobacteria</taxon>
        <taxon>Burkholderiales</taxon>
        <taxon>Burkholderiaceae</taxon>
        <taxon>Cupriavidus</taxon>
    </lineage>
</organism>
<dbReference type="GeneID" id="34311675"/>
<dbReference type="InterPro" id="IPR029066">
    <property type="entry name" value="PLP-binding_barrel"/>
</dbReference>
<dbReference type="InterPro" id="IPR001608">
    <property type="entry name" value="Ala_racemase_N"/>
</dbReference>
<dbReference type="GO" id="GO:0036088">
    <property type="term" value="P:D-serine catabolic process"/>
    <property type="evidence" value="ECO:0007669"/>
    <property type="project" value="TreeGrafter"/>
</dbReference>
<evidence type="ECO:0000313" key="4">
    <source>
        <dbReference type="EMBL" id="AEI82436.1"/>
    </source>
</evidence>
<protein>
    <submittedName>
        <fullName evidence="4">Alanine racemase domain containing protein</fullName>
    </submittedName>
</protein>
<dbReference type="PANTHER" id="PTHR28004:SF2">
    <property type="entry name" value="D-SERINE DEHYDRATASE"/>
    <property type="match status" value="1"/>
</dbReference>
<dbReference type="AlphaFoldDB" id="F8GUN2"/>
<dbReference type="HOGENOM" id="CLU_031639_1_0_4"/>
<keyword evidence="4" id="KW-0614">Plasmid</keyword>
<dbReference type="EMBL" id="CP002879">
    <property type="protein sequence ID" value="AEI82436.1"/>
    <property type="molecule type" value="Genomic_DNA"/>
</dbReference>
<feature type="domain" description="D-serine dehydratase-like" evidence="3">
    <location>
        <begin position="266"/>
        <end position="348"/>
    </location>
</feature>
<dbReference type="InterPro" id="IPR026956">
    <property type="entry name" value="D-ser_dehydrat-like_dom"/>
</dbReference>
<keyword evidence="2" id="KW-0456">Lyase</keyword>
<dbReference type="RefSeq" id="WP_013959468.1">
    <property type="nucleotide sequence ID" value="NC_015727.1"/>
</dbReference>
<dbReference type="PANTHER" id="PTHR28004">
    <property type="entry name" value="ZGC:162816-RELATED"/>
    <property type="match status" value="1"/>
</dbReference>
<dbReference type="Pfam" id="PF14031">
    <property type="entry name" value="D-ser_dehydrat"/>
    <property type="match status" value="1"/>
</dbReference>
<evidence type="ECO:0000256" key="2">
    <source>
        <dbReference type="ARBA" id="ARBA00023239"/>
    </source>
</evidence>
<dbReference type="GO" id="GO:0008721">
    <property type="term" value="F:D-serine ammonia-lyase activity"/>
    <property type="evidence" value="ECO:0007669"/>
    <property type="project" value="TreeGrafter"/>
</dbReference>
<dbReference type="InterPro" id="IPR051466">
    <property type="entry name" value="D-amino_acid_metab_enzyme"/>
</dbReference>
<comment type="similarity">
    <text evidence="1">Belongs to the DSD1 family.</text>
</comment>
<reference evidence="4 5" key="1">
    <citation type="journal article" date="2011" name="J. Bacteriol.">
        <title>Complete genome sequence of the type strain Cupriavidus necator N-1.</title>
        <authorList>
            <person name="Poehlein A."/>
            <person name="Kusian B."/>
            <person name="Friedrich B."/>
            <person name="Daniel R."/>
            <person name="Bowien B."/>
        </authorList>
    </citation>
    <scope>NUCLEOTIDE SEQUENCE [LARGE SCALE GENOMIC DNA]</scope>
    <source>
        <strain evidence="5">ATCC 43291 / DSM 13513 / CCUG 52238 / LMG 8453 / N-1</strain>
        <plasmid evidence="4 5">pBB1</plasmid>
    </source>
</reference>
<dbReference type="Gene3D" id="3.20.20.10">
    <property type="entry name" value="Alanine racemase"/>
    <property type="match status" value="1"/>
</dbReference>
<dbReference type="InterPro" id="IPR042208">
    <property type="entry name" value="D-ser_dehydrat-like_sf"/>
</dbReference>
<evidence type="ECO:0000256" key="1">
    <source>
        <dbReference type="ARBA" id="ARBA00005323"/>
    </source>
</evidence>
<dbReference type="Pfam" id="PF01168">
    <property type="entry name" value="Ala_racemase_N"/>
    <property type="match status" value="1"/>
</dbReference>
<dbReference type="SMART" id="SM01119">
    <property type="entry name" value="D-ser_dehydrat"/>
    <property type="match status" value="1"/>
</dbReference>
<sequence>MTNVRDDLLDHTLPIPDFDVETPCFVVIEANIEHNLKQTAALAGGVDRMVPHVKTHRSPWLTRFLVDRGVTAFKTATPREVEMVLEAGANEVVWSYPTTGAAAIARVIKAADAYPKARVTGVVDNDVGLDTWLRLLSEGQHPNVTLRVDIDPGMKRTGAAIGDAAIELALKVSRAGLFAGWHVYDGHINDVDLAVRESRFLEVQGQLNAMFERAEQLGLPSDIVGGGSYTFPFWAQHTKARVSPGSWVYTNSQHQAEQPHRGWKVAAYVLSTVLSERDGTLTLDAGSKAIAPDIPMDKRFVGVDQIVSMKEEHTTATAQSLVPGDRVALVPRHTCTTAYLYRRALVLTRNGEWEYRDQLGCER</sequence>
<dbReference type="Proteomes" id="UP000006798">
    <property type="component" value="Plasmid pBB1"/>
</dbReference>
<dbReference type="KEGG" id="cnc:CNE_BB1p10280"/>
<name>F8GUN2_CUPNN</name>
<proteinExistence type="inferred from homology"/>
<evidence type="ECO:0000259" key="3">
    <source>
        <dbReference type="SMART" id="SM01119"/>
    </source>
</evidence>
<dbReference type="SUPFAM" id="SSF51419">
    <property type="entry name" value="PLP-binding barrel"/>
    <property type="match status" value="1"/>
</dbReference>
<geneLocation type="plasmid" evidence="4 5">
    <name>pBB1</name>
</geneLocation>
<gene>
    <name evidence="4" type="ordered locus">CNE_BB1p10280</name>
</gene>
<evidence type="ECO:0000313" key="5">
    <source>
        <dbReference type="Proteomes" id="UP000006798"/>
    </source>
</evidence>